<evidence type="ECO:0000256" key="1">
    <source>
        <dbReference type="SAM" id="Coils"/>
    </source>
</evidence>
<name>A0ABX6T748_9SPHN</name>
<dbReference type="EMBL" id="CP060782">
    <property type="protein sequence ID" value="QNP45241.1"/>
    <property type="molecule type" value="Genomic_DNA"/>
</dbReference>
<keyword evidence="4" id="KW-1185">Reference proteome</keyword>
<organism evidence="3 4">
    <name type="scientific">Sphingomonas sediminicola</name>
    <dbReference type="NCBI Taxonomy" id="386874"/>
    <lineage>
        <taxon>Bacteria</taxon>
        <taxon>Pseudomonadati</taxon>
        <taxon>Pseudomonadota</taxon>
        <taxon>Alphaproteobacteria</taxon>
        <taxon>Sphingomonadales</taxon>
        <taxon>Sphingomonadaceae</taxon>
        <taxon>Sphingomonas</taxon>
    </lineage>
</organism>
<sequence>MLSNPTAGRKLTGRMMVLAVIGVALPLTATRAIEYVDIPMLSAAPAAAPIVPVASVAQVAAPAPVAPVSPVHKRSNLSIHNGSVTMNGETKKWEDLTPAEKAEVRKSLTEARAEISRINRDEIQRDVREAMNEARISKEEFRREMAAAKVEIDRAMREIDAHSVELRRAGQSPDQIKATVRASLKSVEAIDIEAITRNAMASVSEAQMERALEAAQDGLDKARDELDRLDDPQD</sequence>
<proteinExistence type="predicted"/>
<reference evidence="3 4" key="1">
    <citation type="submission" date="2020-08" db="EMBL/GenBank/DDBJ databases">
        <title>Genome sequence of Sphingomonas sediminicola KACC 15039T.</title>
        <authorList>
            <person name="Hyun D.-W."/>
            <person name="Bae J.-W."/>
        </authorList>
    </citation>
    <scope>NUCLEOTIDE SEQUENCE [LARGE SCALE GENOMIC DNA]</scope>
    <source>
        <strain evidence="3 4">KACC 15039</strain>
    </source>
</reference>
<gene>
    <name evidence="3" type="ORF">H9L14_11420</name>
</gene>
<feature type="coiled-coil region" evidence="1">
    <location>
        <begin position="101"/>
        <end position="165"/>
    </location>
</feature>
<protein>
    <submittedName>
        <fullName evidence="3">Uncharacterized protein</fullName>
    </submittedName>
</protein>
<evidence type="ECO:0000256" key="2">
    <source>
        <dbReference type="SAM" id="MobiDB-lite"/>
    </source>
</evidence>
<evidence type="ECO:0000313" key="4">
    <source>
        <dbReference type="Proteomes" id="UP000516105"/>
    </source>
</evidence>
<dbReference type="RefSeq" id="WP_187708197.1">
    <property type="nucleotide sequence ID" value="NZ_CP060782.1"/>
</dbReference>
<accession>A0ABX6T748</accession>
<feature type="region of interest" description="Disordered" evidence="2">
    <location>
        <begin position="212"/>
        <end position="234"/>
    </location>
</feature>
<keyword evidence="1" id="KW-0175">Coiled coil</keyword>
<evidence type="ECO:0000313" key="3">
    <source>
        <dbReference type="EMBL" id="QNP45241.1"/>
    </source>
</evidence>
<dbReference type="Proteomes" id="UP000516105">
    <property type="component" value="Chromosome"/>
</dbReference>